<dbReference type="GO" id="GO:0046872">
    <property type="term" value="F:metal ion binding"/>
    <property type="evidence" value="ECO:0007669"/>
    <property type="project" value="InterPro"/>
</dbReference>
<dbReference type="Proteomes" id="UP000186817">
    <property type="component" value="Unassembled WGS sequence"/>
</dbReference>
<evidence type="ECO:0000259" key="9">
    <source>
        <dbReference type="Pfam" id="PF01764"/>
    </source>
</evidence>
<dbReference type="Pfam" id="PF01764">
    <property type="entry name" value="Lipase_3"/>
    <property type="match status" value="1"/>
</dbReference>
<organism evidence="11 12">
    <name type="scientific">Symbiodinium microadriaticum</name>
    <name type="common">Dinoflagellate</name>
    <name type="synonym">Zooxanthella microadriatica</name>
    <dbReference type="NCBI Taxonomy" id="2951"/>
    <lineage>
        <taxon>Eukaryota</taxon>
        <taxon>Sar</taxon>
        <taxon>Alveolata</taxon>
        <taxon>Dinophyceae</taxon>
        <taxon>Suessiales</taxon>
        <taxon>Symbiodiniaceae</taxon>
        <taxon>Symbiodinium</taxon>
    </lineage>
</organism>
<reference evidence="11 12" key="1">
    <citation type="submission" date="2016-02" db="EMBL/GenBank/DDBJ databases">
        <title>Genome analysis of coral dinoflagellate symbionts highlights evolutionary adaptations to a symbiotic lifestyle.</title>
        <authorList>
            <person name="Aranda M."/>
            <person name="Li Y."/>
            <person name="Liew Y.J."/>
            <person name="Baumgarten S."/>
            <person name="Simakov O."/>
            <person name="Wilson M."/>
            <person name="Piel J."/>
            <person name="Ashoor H."/>
            <person name="Bougouffa S."/>
            <person name="Bajic V.B."/>
            <person name="Ryu T."/>
            <person name="Ravasi T."/>
            <person name="Bayer T."/>
            <person name="Micklem G."/>
            <person name="Kim H."/>
            <person name="Bhak J."/>
            <person name="Lajeunesse T.C."/>
            <person name="Voolstra C.R."/>
        </authorList>
    </citation>
    <scope>NUCLEOTIDE SEQUENCE [LARGE SCALE GENOMIC DNA]</scope>
    <source>
        <strain evidence="11 12">CCMP2467</strain>
    </source>
</reference>
<evidence type="ECO:0000256" key="3">
    <source>
        <dbReference type="ARBA" id="ARBA00023027"/>
    </source>
</evidence>
<gene>
    <name evidence="11" type="primary">yiaY</name>
    <name evidence="11" type="ORF">AK812_SmicGene5296</name>
</gene>
<dbReference type="CDD" id="cd08188">
    <property type="entry name" value="PDDH"/>
    <property type="match status" value="1"/>
</dbReference>
<evidence type="ECO:0000256" key="5">
    <source>
        <dbReference type="ARBA" id="ARBA00076695"/>
    </source>
</evidence>
<dbReference type="PROSITE" id="PS00913">
    <property type="entry name" value="ADH_IRON_1"/>
    <property type="match status" value="1"/>
</dbReference>
<sequence>MDSDAVTGFFFVVLVLAPQIALAMDTMDVISASTDRAEFANSTSQDFQEDEAEGFAMLKGRLSRESFRIAKSISQEFQEEDEDEEDKEFAMLKKRLSRESLRSTDAESAEFADSTSQDFQEDKEVGELTMPKKRLSREPLPSKDAPAPKKARAEVEVKLKATSEDLALAISQDLAGHTTQGAHGMNYHHKSPGDQGTTFFMPMKSLLGEGALTGAVEQIKALGHKKALIVTDAILVKVGAVKAATDVLTQAGIAFAIYDGCQPNPTVGQVEDGLQMVKNEECDFVLSFGGGSPHDCAKAIAITATNGGDIRAMEGVDKSTKPMMTMVAVNTTAGTAAEMTRFCIITDEVRHVKMAIVDWRITPTLAVNDPTTMVGMPKSLTAATGMDALTHAIEAYVSTISNPVTDASALHAMKLISTYLPTAVEDGTNMKARDMMAYAEFLAGMAFNSASLGYVHAMAHQLGGMYNLPHGVCNAILLGPVQQYNAKYVPHLFIDIAIALGFTDVGEDQDLAVKKVLKAIRYLKNRVGIPKNLKAFKEVKVEHFPVLADNAMKDACGLTNPHQPTKEEVIALFQAAYDQEDEETHELAVIQEDKEADEFAKVKKQLSHESFRSKDKESLPTLLQASLQCTAPSVHLTKQMTAGRKQCLVLRLALFSALFFQSPGLRKALWDLLSEALGGDDEDEDKEGKEDDGDAGDERVRRDKRGGGKKKRGTFHVLKVYVSKPGKRRFSPKFGVIQIRNEVLEELKEQTSTSKTDCMMFRWANVLSRLMLQMPPVCPVPGTDLGSRGLSRSVFLEPGWLRALDRLRDEELFQEFRERVISLIDDPSCEVSSRALALLQEKMASADPFKSESLKVLFKRKVSSDVLEQHFQKIVPSLLADPRLQLWSFDLLKSRTSASQLMANLDVIVAHCASQDWLVKRRTLEFIQEQLPSELDAGQVRLLVPLLGNGDWRVRNLTIDLLEQRAPNALIAEHWEILFALVADPKCEVQEQALNLLEEKMPSELIAEQFTEFHRYLRDADPRIRKSSRQFFRKKISDNILARHFSKIVPALLADSEFQPWSFGFLSGRISSEHLTDLIDWIVALLASQEQPWNRKKAALEFMKEQLPSGVLSAQHFGKIVALLRNSECKVKKWTLDLLQGRMHKRLLVMLFTEHGEKIWPLSVHEDPSVQAAASKLVLNSGCRLSKELVAQLSQKFAGLLYKRGDLTRFEQIFPDLLKKRQPQHPLGELLLKLPVSRILAVVLKSEDVAAWRDKAGNTWLHVAAEAGHLEACEAMVDVCGVALRAQNKAGEEPLALAASREVDQFLRSRMGFRETRFGYGNAFDESQTDRRQVCEVTWYTVPLRGMAGHCGGLHSFLVVTVSGDISGAKTYVLEKAGSQANQAHQRNGIFVGSQDLSSNLKSVEGLKMHKTQLSLSDGSLRRGLKMKELYEKAHGTGPYHLATSNCHHAAQRVYNHCCARGEDGEKRPPNEWLAKLGAAFQLDALFGSSRSSSESSGSDVASSKSELASGSQPVDSPSGFSAPLDLASDAFAEMAAALCHAVYDEDAARVLSPTQAAVASIRNQLGRPVLVYDRSSKTNHRVEADEVVNIIVECDPAKSLVDVYAVAWVPGRYSHRLLAQSQPVWSGHAYMLTDFRNDVVLQEKVAAVAPRQPVDVLYATKKSRSASPVQWLLARSRSVLYAAFRGTDDVQDAAIDLCAVPDCSRFREHGMGVHSGIAHALEQEGDEINHVVRDVVKALEEHRRPEERLVLCGHSLGGGYAQVMAVHLLTRKVEVSAICTFGAPHVLIPQHECPRFWRNLHSITQHWVHDWDPVPRLPLCKTWLVDVLPKLKQEVVKGVRVGVAERCVERLRQNYDRTKARMLEKYDVVGKVVLVSLVSDLAFGASQDVASLRRLLGEKPPGSIMTFGRLFAYHSMEDYLQIARKLSADLVGSALGPLAEECLNFLLLRVLRVLRLQLCRLPEELQFRALSQLMFDDAKLNQRALDEIFATRSHHFNSILPRLCWVRKSGRFGTFPTLFRDPDYGRLARQAFEQKVSTELLDEFLEEVMPPLLADSELRPWQVPSMGRSRQGGFLTELMRTQRGAGTVVAHSNTVVKECVLLLLRERMPDDLLLQHWGEILIILAEAALLLSDPSGCVAARLGDAVYAKDAAGILKSQEATGGAVIVWRHDLPFRGMDDMQDAVIDLSAVPDYTRFQEHGIGVHGGVAHALEQ</sequence>
<keyword evidence="7" id="KW-0732">Signal</keyword>
<dbReference type="Gene3D" id="1.25.40.20">
    <property type="entry name" value="Ankyrin repeat-containing domain"/>
    <property type="match status" value="1"/>
</dbReference>
<dbReference type="Pfam" id="PF00465">
    <property type="entry name" value="Fe-ADH"/>
    <property type="match status" value="1"/>
</dbReference>
<dbReference type="InterPro" id="IPR039697">
    <property type="entry name" value="Alcohol_dehydrogenase_Fe"/>
</dbReference>
<dbReference type="Gene3D" id="3.40.50.1970">
    <property type="match status" value="1"/>
</dbReference>
<dbReference type="InterPro" id="IPR029058">
    <property type="entry name" value="AB_hydrolase_fold"/>
</dbReference>
<dbReference type="SUPFAM" id="SSF48371">
    <property type="entry name" value="ARM repeat"/>
    <property type="match status" value="1"/>
</dbReference>
<dbReference type="InterPro" id="IPR011989">
    <property type="entry name" value="ARM-like"/>
</dbReference>
<dbReference type="CDD" id="cd00519">
    <property type="entry name" value="Lipase_3"/>
    <property type="match status" value="1"/>
</dbReference>
<dbReference type="EMBL" id="LSRX01000069">
    <property type="protein sequence ID" value="OLQ10913.1"/>
    <property type="molecule type" value="Genomic_DNA"/>
</dbReference>
<accession>A0A1Q9EU06</accession>
<dbReference type="SUPFAM" id="SSF48403">
    <property type="entry name" value="Ankyrin repeat"/>
    <property type="match status" value="1"/>
</dbReference>
<keyword evidence="12" id="KW-1185">Reference proteome</keyword>
<dbReference type="GO" id="GO:0006113">
    <property type="term" value="P:fermentation"/>
    <property type="evidence" value="ECO:0007669"/>
    <property type="project" value="UniProtKB-ARBA"/>
</dbReference>
<dbReference type="InterPro" id="IPR002921">
    <property type="entry name" value="Fungal_lipase-type"/>
</dbReference>
<evidence type="ECO:0000313" key="12">
    <source>
        <dbReference type="Proteomes" id="UP000186817"/>
    </source>
</evidence>
<evidence type="ECO:0000256" key="7">
    <source>
        <dbReference type="SAM" id="SignalP"/>
    </source>
</evidence>
<dbReference type="InterPro" id="IPR001670">
    <property type="entry name" value="ADH_Fe/GldA"/>
</dbReference>
<dbReference type="SUPFAM" id="SSF56796">
    <property type="entry name" value="Dehydroquinate synthase-like"/>
    <property type="match status" value="1"/>
</dbReference>
<comment type="similarity">
    <text evidence="1">Belongs to the iron-containing alcohol dehydrogenase family.</text>
</comment>
<feature type="region of interest" description="Disordered" evidence="6">
    <location>
        <begin position="1491"/>
        <end position="1518"/>
    </location>
</feature>
<feature type="region of interest" description="Disordered" evidence="6">
    <location>
        <begin position="679"/>
        <end position="710"/>
    </location>
</feature>
<evidence type="ECO:0000256" key="1">
    <source>
        <dbReference type="ARBA" id="ARBA00007358"/>
    </source>
</evidence>
<evidence type="ECO:0000256" key="2">
    <source>
        <dbReference type="ARBA" id="ARBA00023002"/>
    </source>
</evidence>
<dbReference type="InterPro" id="IPR018211">
    <property type="entry name" value="ADH_Fe_CS"/>
</dbReference>
<dbReference type="GO" id="GO:0004022">
    <property type="term" value="F:alcohol dehydrogenase (NAD+) activity"/>
    <property type="evidence" value="ECO:0007669"/>
    <property type="project" value="TreeGrafter"/>
</dbReference>
<dbReference type="Gene3D" id="1.20.1090.10">
    <property type="entry name" value="Dehydroquinate synthase-like - alpha domain"/>
    <property type="match status" value="1"/>
</dbReference>
<dbReference type="Pfam" id="PF25137">
    <property type="entry name" value="ADH_Fe_C"/>
    <property type="match status" value="1"/>
</dbReference>
<evidence type="ECO:0000256" key="4">
    <source>
        <dbReference type="ARBA" id="ARBA00074847"/>
    </source>
</evidence>
<feature type="chain" id="PRO_5013294217" description="Alcohol dehydrogenase 4" evidence="7">
    <location>
        <begin position="24"/>
        <end position="2214"/>
    </location>
</feature>
<dbReference type="InterPro" id="IPR056798">
    <property type="entry name" value="ADH_Fe_C"/>
</dbReference>
<keyword evidence="2" id="KW-0560">Oxidoreductase</keyword>
<dbReference type="FunFam" id="3.40.50.1970:FF:000003">
    <property type="entry name" value="Alcohol dehydrogenase, iron-containing"/>
    <property type="match status" value="1"/>
</dbReference>
<feature type="signal peptide" evidence="7">
    <location>
        <begin position="1"/>
        <end position="23"/>
    </location>
</feature>
<dbReference type="GO" id="GO:0006629">
    <property type="term" value="P:lipid metabolic process"/>
    <property type="evidence" value="ECO:0007669"/>
    <property type="project" value="InterPro"/>
</dbReference>
<dbReference type="PANTHER" id="PTHR11496:SF102">
    <property type="entry name" value="ALCOHOL DEHYDROGENASE 4"/>
    <property type="match status" value="1"/>
</dbReference>
<feature type="domain" description="Fe-containing alcohol dehydrogenase-like C-terminal" evidence="10">
    <location>
        <begin position="381"/>
        <end position="577"/>
    </location>
</feature>
<proteinExistence type="inferred from homology"/>
<protein>
    <recommendedName>
        <fullName evidence="4">Alcohol dehydrogenase 4</fullName>
    </recommendedName>
    <alternativeName>
        <fullName evidence="5">Alcohol dehydrogenase IV</fullName>
    </alternativeName>
</protein>
<dbReference type="PROSITE" id="PS00060">
    <property type="entry name" value="ADH_IRON_2"/>
    <property type="match status" value="1"/>
</dbReference>
<feature type="domain" description="Fungal lipase-type" evidence="9">
    <location>
        <begin position="1683"/>
        <end position="1822"/>
    </location>
</feature>
<dbReference type="Gene3D" id="3.40.50.1820">
    <property type="entry name" value="alpha/beta hydrolase"/>
    <property type="match status" value="1"/>
</dbReference>
<name>A0A1Q9EU06_SYMMI</name>
<evidence type="ECO:0000259" key="10">
    <source>
        <dbReference type="Pfam" id="PF25137"/>
    </source>
</evidence>
<dbReference type="Gene3D" id="1.25.10.10">
    <property type="entry name" value="Leucine-rich Repeat Variant"/>
    <property type="match status" value="1"/>
</dbReference>
<dbReference type="SUPFAM" id="SSF53474">
    <property type="entry name" value="alpha/beta-Hydrolases"/>
    <property type="match status" value="1"/>
</dbReference>
<feature type="compositionally biased region" description="Low complexity" evidence="6">
    <location>
        <begin position="1491"/>
        <end position="1506"/>
    </location>
</feature>
<dbReference type="InterPro" id="IPR036770">
    <property type="entry name" value="Ankyrin_rpt-contain_sf"/>
</dbReference>
<feature type="compositionally biased region" description="Acidic residues" evidence="6">
    <location>
        <begin position="679"/>
        <end position="695"/>
    </location>
</feature>
<feature type="domain" description="Alcohol dehydrogenase iron-type/glycerol dehydrogenase GldA" evidence="8">
    <location>
        <begin position="202"/>
        <end position="370"/>
    </location>
</feature>
<comment type="caution">
    <text evidence="11">The sequence shown here is derived from an EMBL/GenBank/DDBJ whole genome shotgun (WGS) entry which is preliminary data.</text>
</comment>
<keyword evidence="3" id="KW-0520">NAD</keyword>
<feature type="region of interest" description="Disordered" evidence="6">
    <location>
        <begin position="102"/>
        <end position="152"/>
    </location>
</feature>
<feature type="compositionally biased region" description="Polar residues" evidence="6">
    <location>
        <begin position="1507"/>
        <end position="1518"/>
    </location>
</feature>
<dbReference type="PANTHER" id="PTHR11496">
    <property type="entry name" value="ALCOHOL DEHYDROGENASE"/>
    <property type="match status" value="1"/>
</dbReference>
<dbReference type="FunFam" id="1.20.1090.10:FF:000001">
    <property type="entry name" value="Aldehyde-alcohol dehydrogenase"/>
    <property type="match status" value="1"/>
</dbReference>
<dbReference type="InterPro" id="IPR016024">
    <property type="entry name" value="ARM-type_fold"/>
</dbReference>
<evidence type="ECO:0000259" key="8">
    <source>
        <dbReference type="Pfam" id="PF00465"/>
    </source>
</evidence>
<dbReference type="OrthoDB" id="438440at2759"/>
<evidence type="ECO:0000256" key="6">
    <source>
        <dbReference type="SAM" id="MobiDB-lite"/>
    </source>
</evidence>
<evidence type="ECO:0000313" key="11">
    <source>
        <dbReference type="EMBL" id="OLQ10913.1"/>
    </source>
</evidence>